<evidence type="ECO:0000313" key="1">
    <source>
        <dbReference type="EMBL" id="TGZ61407.1"/>
    </source>
</evidence>
<evidence type="ECO:0000313" key="2">
    <source>
        <dbReference type="Proteomes" id="UP000308267"/>
    </source>
</evidence>
<sequence>MACLRMTCALFSAAMNVRLNDLQKTFDQNFQYTPVFSHQNHYPRIDVACNEHDLTGIDISLRISLTIPSCGNMSLPNPKLKDQISVHVNHSSAVFLYNSHLW</sequence>
<proteinExistence type="predicted"/>
<dbReference type="EMBL" id="SJOL01007972">
    <property type="protein sequence ID" value="TGZ61407.1"/>
    <property type="molecule type" value="Genomic_DNA"/>
</dbReference>
<dbReference type="Proteomes" id="UP000308267">
    <property type="component" value="Unassembled WGS sequence"/>
</dbReference>
<name>A0A4S2LLH8_OPIFE</name>
<organism evidence="1 2">
    <name type="scientific">Opisthorchis felineus</name>
    <dbReference type="NCBI Taxonomy" id="147828"/>
    <lineage>
        <taxon>Eukaryota</taxon>
        <taxon>Metazoa</taxon>
        <taxon>Spiralia</taxon>
        <taxon>Lophotrochozoa</taxon>
        <taxon>Platyhelminthes</taxon>
        <taxon>Trematoda</taxon>
        <taxon>Digenea</taxon>
        <taxon>Opisthorchiida</taxon>
        <taxon>Opisthorchiata</taxon>
        <taxon>Opisthorchiidae</taxon>
        <taxon>Opisthorchis</taxon>
    </lineage>
</organism>
<keyword evidence="2" id="KW-1185">Reference proteome</keyword>
<dbReference type="AlphaFoldDB" id="A0A4S2LLH8"/>
<accession>A0A4S2LLH8</accession>
<protein>
    <submittedName>
        <fullName evidence="1">Uncharacterized protein</fullName>
    </submittedName>
</protein>
<gene>
    <name evidence="1" type="ORF">CRM22_008012</name>
</gene>
<comment type="caution">
    <text evidence="1">The sequence shown here is derived from an EMBL/GenBank/DDBJ whole genome shotgun (WGS) entry which is preliminary data.</text>
</comment>
<reference evidence="1 2" key="1">
    <citation type="journal article" date="2019" name="BMC Genomics">
        <title>New insights from Opisthorchis felineus genome: update on genomics of the epidemiologically important liver flukes.</title>
        <authorList>
            <person name="Ershov N.I."/>
            <person name="Mordvinov V.A."/>
            <person name="Prokhortchouk E.B."/>
            <person name="Pakharukova M.Y."/>
            <person name="Gunbin K.V."/>
            <person name="Ustyantsev K."/>
            <person name="Genaev M.A."/>
            <person name="Blinov A.G."/>
            <person name="Mazur A."/>
            <person name="Boulygina E."/>
            <person name="Tsygankova S."/>
            <person name="Khrameeva E."/>
            <person name="Chekanov N."/>
            <person name="Fan G."/>
            <person name="Xiao A."/>
            <person name="Zhang H."/>
            <person name="Xu X."/>
            <person name="Yang H."/>
            <person name="Solovyev V."/>
            <person name="Lee S.M."/>
            <person name="Liu X."/>
            <person name="Afonnikov D.A."/>
            <person name="Skryabin K.G."/>
        </authorList>
    </citation>
    <scope>NUCLEOTIDE SEQUENCE [LARGE SCALE GENOMIC DNA]</scope>
    <source>
        <strain evidence="1">AK-0245</strain>
        <tissue evidence="1">Whole organism</tissue>
    </source>
</reference>